<keyword evidence="1" id="KW-1133">Transmembrane helix</keyword>
<reference evidence="2 3" key="1">
    <citation type="submission" date="2018-06" db="EMBL/GenBank/DDBJ databases">
        <authorList>
            <consortium name="Pathogen Informatics"/>
            <person name="Doyle S."/>
        </authorList>
    </citation>
    <scope>NUCLEOTIDE SEQUENCE [LARGE SCALE GENOMIC DNA]</scope>
    <source>
        <strain evidence="2 3">NCTC1934</strain>
    </source>
</reference>
<feature type="transmembrane region" description="Helical" evidence="1">
    <location>
        <begin position="12"/>
        <end position="32"/>
    </location>
</feature>
<feature type="transmembrane region" description="Helical" evidence="1">
    <location>
        <begin position="102"/>
        <end position="120"/>
    </location>
</feature>
<evidence type="ECO:0000256" key="1">
    <source>
        <dbReference type="SAM" id="Phobius"/>
    </source>
</evidence>
<keyword evidence="1" id="KW-0812">Transmembrane</keyword>
<dbReference type="AlphaFoldDB" id="A0A378YTU3"/>
<accession>A0A378YTU3</accession>
<evidence type="ECO:0000313" key="2">
    <source>
        <dbReference type="EMBL" id="SUA79970.1"/>
    </source>
</evidence>
<gene>
    <name evidence="2" type="ORF">NCTC1934_04053</name>
</gene>
<feature type="transmembrane region" description="Helical" evidence="1">
    <location>
        <begin position="44"/>
        <end position="64"/>
    </location>
</feature>
<dbReference type="OrthoDB" id="4570683at2"/>
<protein>
    <recommendedName>
        <fullName evidence="4">DUF5134 domain-containing protein</fullName>
    </recommendedName>
</protein>
<dbReference type="EMBL" id="UGRY01000002">
    <property type="protein sequence ID" value="SUA79970.1"/>
    <property type="molecule type" value="Genomic_DNA"/>
</dbReference>
<organism evidence="2 3">
    <name type="scientific">Nocardia otitidiscaviarum</name>
    <dbReference type="NCBI Taxonomy" id="1823"/>
    <lineage>
        <taxon>Bacteria</taxon>
        <taxon>Bacillati</taxon>
        <taxon>Actinomycetota</taxon>
        <taxon>Actinomycetes</taxon>
        <taxon>Mycobacteriales</taxon>
        <taxon>Nocardiaceae</taxon>
        <taxon>Nocardia</taxon>
    </lineage>
</organism>
<dbReference type="Proteomes" id="UP000255467">
    <property type="component" value="Unassembled WGS sequence"/>
</dbReference>
<keyword evidence="1" id="KW-0472">Membrane</keyword>
<feature type="transmembrane region" description="Helical" evidence="1">
    <location>
        <begin position="132"/>
        <end position="151"/>
    </location>
</feature>
<proteinExistence type="predicted"/>
<feature type="transmembrane region" description="Helical" evidence="1">
    <location>
        <begin position="70"/>
        <end position="90"/>
    </location>
</feature>
<evidence type="ECO:0008006" key="4">
    <source>
        <dbReference type="Google" id="ProtNLM"/>
    </source>
</evidence>
<dbReference type="InterPro" id="IPR033458">
    <property type="entry name" value="DUF5134"/>
</dbReference>
<keyword evidence="3" id="KW-1185">Reference proteome</keyword>
<name>A0A378YTU3_9NOCA</name>
<sequence length="193" mass="20446">MTQFVQQYEPLRWLTLLSFIAAAAIVTTRLATPTPALETDQESDAAHLMMCLVMLAMIGFPTAIDPHAMNGVLTAMTVVYALLFLARIVQWRDNPLAPAARVIPFAYHLTAAAAMLYAMSGHTGGHHGGAPAAPMLALATLFTIDAAAMALPMSRKALRHIVPHHVGTAGPATVVPHIVMDLGTAYMLVAAIG</sequence>
<dbReference type="Pfam" id="PF17197">
    <property type="entry name" value="DUF5134"/>
    <property type="match status" value="1"/>
</dbReference>
<dbReference type="RefSeq" id="WP_039815626.1">
    <property type="nucleotide sequence ID" value="NZ_UGRY01000002.1"/>
</dbReference>
<evidence type="ECO:0000313" key="3">
    <source>
        <dbReference type="Proteomes" id="UP000255467"/>
    </source>
</evidence>